<dbReference type="AlphaFoldDB" id="A0A377DK59"/>
<accession>A0A377DK59</accession>
<dbReference type="InterPro" id="IPR050437">
    <property type="entry name" value="Ribos_protein_bS1-like"/>
</dbReference>
<dbReference type="InterPro" id="IPR018974">
    <property type="entry name" value="Tex-like_N"/>
</dbReference>
<dbReference type="GO" id="GO:0005829">
    <property type="term" value="C:cytosol"/>
    <property type="evidence" value="ECO:0007669"/>
    <property type="project" value="TreeGrafter"/>
</dbReference>
<dbReference type="SUPFAM" id="SSF158832">
    <property type="entry name" value="Tex N-terminal region-like"/>
    <property type="match status" value="1"/>
</dbReference>
<gene>
    <name evidence="3" type="primary">yhgF_2</name>
    <name evidence="3" type="ORF">NCTC8500_00193</name>
</gene>
<dbReference type="FunFam" id="1.10.3500.10:FF:000002">
    <property type="entry name" value="RNA-binding transcriptional accessory protein"/>
    <property type="match status" value="1"/>
</dbReference>
<feature type="domain" description="Tex-like protein N-terminal" evidence="1">
    <location>
        <begin position="6"/>
        <end position="77"/>
    </location>
</feature>
<evidence type="ECO:0000259" key="1">
    <source>
        <dbReference type="Pfam" id="PF09371"/>
    </source>
</evidence>
<sequence length="339" mass="38353">MMNDSFCRIIAGEIQARPEQVDAAVRLLDEGNTVPFIARYRKEITGGLDDTQLRNLETRLSYLRELEERRQAILKSISEQGKLTDDLAKAINATLSKTELEDLYLPYKPKRRTRGQIAIEAGLEPLADLLWSDPSHTPEVAAAQYVDADKGVADTKAALDGARYILMERFAEDAALLAKVRDYLWKNAHLVSTVVSGKEEEGAKFRDYFDHHEPLSTVPSHRALAMFRGRNEGVLQLSLNADPQFDEPPKESYCEQIIMDHLGLRLNNAPADSWRKGVVSWTWRIKVLMHLETELMGTVRERAEDEAINVFARNLHDLLMAALPDCVQRWASIRVCVLG</sequence>
<reference evidence="3 4" key="1">
    <citation type="submission" date="2018-06" db="EMBL/GenBank/DDBJ databases">
        <authorList>
            <consortium name="Pathogen Informatics"/>
            <person name="Doyle S."/>
        </authorList>
    </citation>
    <scope>NUCLEOTIDE SEQUENCE [LARGE SCALE GENOMIC DNA]</scope>
    <source>
        <strain evidence="3 4">NCTC8500</strain>
    </source>
</reference>
<dbReference type="Proteomes" id="UP000254429">
    <property type="component" value="Unassembled WGS sequence"/>
</dbReference>
<dbReference type="GO" id="GO:0003735">
    <property type="term" value="F:structural constituent of ribosome"/>
    <property type="evidence" value="ECO:0007669"/>
    <property type="project" value="TreeGrafter"/>
</dbReference>
<dbReference type="InterPro" id="IPR055179">
    <property type="entry name" value="Tex-like_central_region"/>
</dbReference>
<evidence type="ECO:0000259" key="2">
    <source>
        <dbReference type="Pfam" id="PF22706"/>
    </source>
</evidence>
<dbReference type="Gene3D" id="1.10.3500.10">
    <property type="entry name" value="Tex N-terminal region-like"/>
    <property type="match status" value="1"/>
</dbReference>
<organism evidence="3 4">
    <name type="scientific">Escherichia coli</name>
    <dbReference type="NCBI Taxonomy" id="562"/>
    <lineage>
        <taxon>Bacteria</taxon>
        <taxon>Pseudomonadati</taxon>
        <taxon>Pseudomonadota</taxon>
        <taxon>Gammaproteobacteria</taxon>
        <taxon>Enterobacterales</taxon>
        <taxon>Enterobacteriaceae</taxon>
        <taxon>Escherichia</taxon>
    </lineage>
</organism>
<evidence type="ECO:0000313" key="3">
    <source>
        <dbReference type="EMBL" id="STM36499.1"/>
    </source>
</evidence>
<dbReference type="EMBL" id="UGFG01000001">
    <property type="protein sequence ID" value="STM36499.1"/>
    <property type="molecule type" value="Genomic_DNA"/>
</dbReference>
<dbReference type="Pfam" id="PF22706">
    <property type="entry name" value="Tex_central_region"/>
    <property type="match status" value="1"/>
</dbReference>
<dbReference type="InterPro" id="IPR023319">
    <property type="entry name" value="Tex-like_HTH_dom_sf"/>
</dbReference>
<dbReference type="Pfam" id="PF09371">
    <property type="entry name" value="Tex_N"/>
    <property type="match status" value="1"/>
</dbReference>
<feature type="domain" description="Tex-like central region" evidence="2">
    <location>
        <begin position="133"/>
        <end position="311"/>
    </location>
</feature>
<dbReference type="InterPro" id="IPR023323">
    <property type="entry name" value="Tex-like_dom_sf"/>
</dbReference>
<dbReference type="FunFam" id="1.10.10.650:FF:000001">
    <property type="entry name" value="S1 RNA-binding domain 1"/>
    <property type="match status" value="1"/>
</dbReference>
<protein>
    <submittedName>
        <fullName evidence="3">Putative transcription accessory protein</fullName>
    </submittedName>
</protein>
<dbReference type="PANTHER" id="PTHR10724">
    <property type="entry name" value="30S RIBOSOMAL PROTEIN S1"/>
    <property type="match status" value="1"/>
</dbReference>
<proteinExistence type="predicted"/>
<dbReference type="GO" id="GO:0003729">
    <property type="term" value="F:mRNA binding"/>
    <property type="evidence" value="ECO:0007669"/>
    <property type="project" value="TreeGrafter"/>
</dbReference>
<dbReference type="PANTHER" id="PTHR10724:SF10">
    <property type="entry name" value="S1 RNA-BINDING DOMAIN-CONTAINING PROTEIN 1"/>
    <property type="match status" value="1"/>
</dbReference>
<dbReference type="GO" id="GO:0006412">
    <property type="term" value="P:translation"/>
    <property type="evidence" value="ECO:0007669"/>
    <property type="project" value="TreeGrafter"/>
</dbReference>
<name>A0A377DK59_ECOLX</name>
<evidence type="ECO:0000313" key="4">
    <source>
        <dbReference type="Proteomes" id="UP000254429"/>
    </source>
</evidence>
<dbReference type="Gene3D" id="1.10.10.650">
    <property type="entry name" value="RuvA domain 2-like"/>
    <property type="match status" value="1"/>
</dbReference>